<sequence length="61" mass="7168">MELYFMLLYYYGNIVLITRRETNAVADSLARQAVHENKDHVACLGWLFILGKLCFWIFSPL</sequence>
<keyword evidence="2" id="KW-1185">Reference proteome</keyword>
<accession>A0AAD6LKN4</accession>
<reference evidence="1 2" key="1">
    <citation type="journal article" date="2023" name="Mol. Ecol. Resour.">
        <title>Chromosome-level genome assembly of a triploid poplar Populus alba 'Berolinensis'.</title>
        <authorList>
            <person name="Chen S."/>
            <person name="Yu Y."/>
            <person name="Wang X."/>
            <person name="Wang S."/>
            <person name="Zhang T."/>
            <person name="Zhou Y."/>
            <person name="He R."/>
            <person name="Meng N."/>
            <person name="Wang Y."/>
            <person name="Liu W."/>
            <person name="Liu Z."/>
            <person name="Liu J."/>
            <person name="Guo Q."/>
            <person name="Huang H."/>
            <person name="Sederoff R.R."/>
            <person name="Wang G."/>
            <person name="Qu G."/>
            <person name="Chen S."/>
        </authorList>
    </citation>
    <scope>NUCLEOTIDE SEQUENCE [LARGE SCALE GENOMIC DNA]</scope>
    <source>
        <strain evidence="1">SC-2020</strain>
    </source>
</reference>
<gene>
    <name evidence="1" type="ORF">NC653_036775</name>
</gene>
<comment type="caution">
    <text evidence="1">The sequence shown here is derived from an EMBL/GenBank/DDBJ whole genome shotgun (WGS) entry which is preliminary data.</text>
</comment>
<proteinExistence type="predicted"/>
<evidence type="ECO:0000313" key="1">
    <source>
        <dbReference type="EMBL" id="KAJ6968907.1"/>
    </source>
</evidence>
<evidence type="ECO:0000313" key="2">
    <source>
        <dbReference type="Proteomes" id="UP001164929"/>
    </source>
</evidence>
<dbReference type="AlphaFoldDB" id="A0AAD6LKN4"/>
<organism evidence="1 2">
    <name type="scientific">Populus alba x Populus x berolinensis</name>
    <dbReference type="NCBI Taxonomy" id="444605"/>
    <lineage>
        <taxon>Eukaryota</taxon>
        <taxon>Viridiplantae</taxon>
        <taxon>Streptophyta</taxon>
        <taxon>Embryophyta</taxon>
        <taxon>Tracheophyta</taxon>
        <taxon>Spermatophyta</taxon>
        <taxon>Magnoliopsida</taxon>
        <taxon>eudicotyledons</taxon>
        <taxon>Gunneridae</taxon>
        <taxon>Pentapetalae</taxon>
        <taxon>rosids</taxon>
        <taxon>fabids</taxon>
        <taxon>Malpighiales</taxon>
        <taxon>Salicaceae</taxon>
        <taxon>Saliceae</taxon>
        <taxon>Populus</taxon>
    </lineage>
</organism>
<dbReference type="EMBL" id="JAQIZT010000016">
    <property type="protein sequence ID" value="KAJ6968907.1"/>
    <property type="molecule type" value="Genomic_DNA"/>
</dbReference>
<protein>
    <submittedName>
        <fullName evidence="1">Uncharacterized protein</fullName>
    </submittedName>
</protein>
<name>A0AAD6LKN4_9ROSI</name>
<dbReference type="Proteomes" id="UP001164929">
    <property type="component" value="Chromosome 16"/>
</dbReference>